<evidence type="ECO:0000313" key="9">
    <source>
        <dbReference type="EMBL" id="EIJ89314.1"/>
    </source>
</evidence>
<dbReference type="SUPFAM" id="SSF52540">
    <property type="entry name" value="P-loop containing nucleoside triphosphate hydrolases"/>
    <property type="match status" value="1"/>
</dbReference>
<dbReference type="STRING" id="935791.I3EJB7"/>
<dbReference type="CDD" id="cd01672">
    <property type="entry name" value="TMPK"/>
    <property type="match status" value="1"/>
</dbReference>
<dbReference type="GO" id="GO:0006235">
    <property type="term" value="P:dTTP biosynthetic process"/>
    <property type="evidence" value="ECO:0007669"/>
    <property type="project" value="TreeGrafter"/>
</dbReference>
<evidence type="ECO:0000256" key="1">
    <source>
        <dbReference type="ARBA" id="ARBA00009776"/>
    </source>
</evidence>
<keyword evidence="10" id="KW-1185">Reference proteome</keyword>
<dbReference type="InterPro" id="IPR039430">
    <property type="entry name" value="Thymidylate_kin-like_dom"/>
</dbReference>
<dbReference type="AlphaFoldDB" id="I3EJB7"/>
<dbReference type="InParanoid" id="I3EJB7"/>
<dbReference type="Gene3D" id="3.40.50.300">
    <property type="entry name" value="P-loop containing nucleotide triphosphate hydrolases"/>
    <property type="match status" value="1"/>
</dbReference>
<dbReference type="HAMAP" id="MF_00165">
    <property type="entry name" value="Thymidylate_kinase"/>
    <property type="match status" value="1"/>
</dbReference>
<name>I3EJB7_NEMP3</name>
<evidence type="ECO:0000256" key="5">
    <source>
        <dbReference type="ARBA" id="ARBA00022741"/>
    </source>
</evidence>
<gene>
    <name evidence="9" type="ORF">NEQG_00084</name>
</gene>
<dbReference type="InterPro" id="IPR018094">
    <property type="entry name" value="Thymidylate_kinase"/>
</dbReference>
<dbReference type="EC" id="2.7.4.9" evidence="2"/>
<dbReference type="EMBL" id="GL870876">
    <property type="protein sequence ID" value="EIJ89314.1"/>
    <property type="molecule type" value="Genomic_DNA"/>
</dbReference>
<evidence type="ECO:0000256" key="3">
    <source>
        <dbReference type="ARBA" id="ARBA00022679"/>
    </source>
</evidence>
<keyword evidence="7" id="KW-0067">ATP-binding</keyword>
<dbReference type="OrthoDB" id="425602at2759"/>
<dbReference type="GO" id="GO:0006227">
    <property type="term" value="P:dUDP biosynthetic process"/>
    <property type="evidence" value="ECO:0007669"/>
    <property type="project" value="TreeGrafter"/>
</dbReference>
<evidence type="ECO:0000256" key="6">
    <source>
        <dbReference type="ARBA" id="ARBA00022777"/>
    </source>
</evidence>
<sequence length="195" mass="22102">MASLFVVVEGIDRSGKSSLIKKLENSLISQGISTKVLNYPNRNNLTGKLISEILSGHRAFPKEVTHLLFSANRWEDKELLELSDYNVILCDRYVLSGQSYSIANGIPKEFAFASDKGIKLPDLTLFLDVSPEIAATREGYGEEVYEKKEFQQKVYTTMKDLLHLYTHEVIRSGTQESVHNEALKHILNNIQTRIK</sequence>
<comment type="similarity">
    <text evidence="1">Belongs to the thymidylate kinase family.</text>
</comment>
<evidence type="ECO:0000256" key="7">
    <source>
        <dbReference type="ARBA" id="ARBA00022840"/>
    </source>
</evidence>
<dbReference type="Proteomes" id="UP000002872">
    <property type="component" value="Unassembled WGS sequence"/>
</dbReference>
<keyword evidence="6 9" id="KW-0418">Kinase</keyword>
<feature type="domain" description="Thymidylate kinase-like" evidence="8">
    <location>
        <begin position="8"/>
        <end position="174"/>
    </location>
</feature>
<dbReference type="PANTHER" id="PTHR10344">
    <property type="entry name" value="THYMIDYLATE KINASE"/>
    <property type="match status" value="1"/>
</dbReference>
<evidence type="ECO:0000256" key="4">
    <source>
        <dbReference type="ARBA" id="ARBA00022727"/>
    </source>
</evidence>
<evidence type="ECO:0000259" key="8">
    <source>
        <dbReference type="Pfam" id="PF02223"/>
    </source>
</evidence>
<protein>
    <recommendedName>
        <fullName evidence="2">dTMP kinase</fullName>
        <ecNumber evidence="2">2.7.4.9</ecNumber>
    </recommendedName>
</protein>
<dbReference type="HOGENOM" id="CLU_049131_3_2_1"/>
<proteinExistence type="inferred from homology"/>
<dbReference type="GO" id="GO:0005829">
    <property type="term" value="C:cytosol"/>
    <property type="evidence" value="ECO:0007669"/>
    <property type="project" value="TreeGrafter"/>
</dbReference>
<evidence type="ECO:0000256" key="2">
    <source>
        <dbReference type="ARBA" id="ARBA00012980"/>
    </source>
</evidence>
<reference evidence="9" key="1">
    <citation type="submission" date="2011-01" db="EMBL/GenBank/DDBJ databases">
        <title>The Genome Sequence of Nematocida parisii strain ERTm3.</title>
        <authorList>
            <consortium name="The Broad Institute Genome Sequencing Platform"/>
            <consortium name="The Broad Institute Genome Sequencing Center for Infectious Disease"/>
            <person name="Cuomo C."/>
            <person name="Troemel E."/>
            <person name="Young S.K."/>
            <person name="Zeng Q."/>
            <person name="Gargeya S."/>
            <person name="Fitzgerald M."/>
            <person name="Haas B."/>
            <person name="Abouelleil A."/>
            <person name="Alvarado L."/>
            <person name="Arachchi H.M."/>
            <person name="Berlin A."/>
            <person name="Chapman S.B."/>
            <person name="Gearin G."/>
            <person name="Goldberg J."/>
            <person name="Griggs A."/>
            <person name="Gujja S."/>
            <person name="Hansen M."/>
            <person name="Heiman D."/>
            <person name="Howarth C."/>
            <person name="Larimer J."/>
            <person name="Lui A."/>
            <person name="MacDonald P.J.P."/>
            <person name="McCowen C."/>
            <person name="Montmayeur A."/>
            <person name="Murphy C."/>
            <person name="Neiman D."/>
            <person name="Pearson M."/>
            <person name="Priest M."/>
            <person name="Roberts A."/>
            <person name="Saif S."/>
            <person name="Shea T."/>
            <person name="Sisk P."/>
            <person name="Stolte C."/>
            <person name="Sykes S."/>
            <person name="Wortman J."/>
            <person name="Nusbaum C."/>
            <person name="Birren B."/>
        </authorList>
    </citation>
    <scope>NUCLEOTIDE SEQUENCE</scope>
    <source>
        <strain evidence="9">ERTm3</strain>
    </source>
</reference>
<keyword evidence="4" id="KW-0545">Nucleotide biosynthesis</keyword>
<dbReference type="PANTHER" id="PTHR10344:SF1">
    <property type="entry name" value="THYMIDYLATE KINASE"/>
    <property type="match status" value="1"/>
</dbReference>
<dbReference type="GO" id="GO:0004550">
    <property type="term" value="F:nucleoside diphosphate kinase activity"/>
    <property type="evidence" value="ECO:0007669"/>
    <property type="project" value="TreeGrafter"/>
</dbReference>
<evidence type="ECO:0000313" key="10">
    <source>
        <dbReference type="Proteomes" id="UP000002872"/>
    </source>
</evidence>
<dbReference type="GO" id="GO:0004798">
    <property type="term" value="F:dTMP kinase activity"/>
    <property type="evidence" value="ECO:0007669"/>
    <property type="project" value="UniProtKB-EC"/>
</dbReference>
<dbReference type="Pfam" id="PF02223">
    <property type="entry name" value="Thymidylate_kin"/>
    <property type="match status" value="1"/>
</dbReference>
<dbReference type="OMA" id="YWHQFDA"/>
<organism evidence="9 10">
    <name type="scientific">Nematocida parisii (strain ERTm3)</name>
    <name type="common">Nematode killer fungus</name>
    <dbReference type="NCBI Taxonomy" id="935791"/>
    <lineage>
        <taxon>Eukaryota</taxon>
        <taxon>Fungi</taxon>
        <taxon>Fungi incertae sedis</taxon>
        <taxon>Microsporidia</taxon>
        <taxon>Nematocida</taxon>
    </lineage>
</organism>
<keyword evidence="3" id="KW-0808">Transferase</keyword>
<dbReference type="GO" id="GO:0005634">
    <property type="term" value="C:nucleus"/>
    <property type="evidence" value="ECO:0007669"/>
    <property type="project" value="TreeGrafter"/>
</dbReference>
<dbReference type="NCBIfam" id="TIGR00041">
    <property type="entry name" value="DTMP_kinase"/>
    <property type="match status" value="1"/>
</dbReference>
<dbReference type="InterPro" id="IPR027417">
    <property type="entry name" value="P-loop_NTPase"/>
</dbReference>
<dbReference type="FunCoup" id="I3EJB7">
    <property type="interactions" value="136"/>
</dbReference>
<dbReference type="GO" id="GO:0005739">
    <property type="term" value="C:mitochondrion"/>
    <property type="evidence" value="ECO:0007669"/>
    <property type="project" value="TreeGrafter"/>
</dbReference>
<accession>I3EJB7</accession>
<dbReference type="VEuPathDB" id="MicrosporidiaDB:NEQG_00084"/>
<keyword evidence="5" id="KW-0547">Nucleotide-binding</keyword>
<dbReference type="GO" id="GO:0005524">
    <property type="term" value="F:ATP binding"/>
    <property type="evidence" value="ECO:0007669"/>
    <property type="project" value="UniProtKB-KW"/>
</dbReference>
<dbReference type="GO" id="GO:0006233">
    <property type="term" value="P:dTDP biosynthetic process"/>
    <property type="evidence" value="ECO:0007669"/>
    <property type="project" value="InterPro"/>
</dbReference>